<keyword evidence="2" id="KW-0614">Plasmid</keyword>
<dbReference type="CDD" id="cd00448">
    <property type="entry name" value="YjgF_YER057c_UK114_family"/>
    <property type="match status" value="1"/>
</dbReference>
<dbReference type="GO" id="GO:0019239">
    <property type="term" value="F:deaminase activity"/>
    <property type="evidence" value="ECO:0007669"/>
    <property type="project" value="TreeGrafter"/>
</dbReference>
<dbReference type="Gene3D" id="3.30.1330.40">
    <property type="entry name" value="RutC-like"/>
    <property type="match status" value="1"/>
</dbReference>
<dbReference type="InterPro" id="IPR035959">
    <property type="entry name" value="RutC-like_sf"/>
</dbReference>
<dbReference type="OrthoDB" id="5520786at2"/>
<protein>
    <submittedName>
        <fullName evidence="2">Enamine deaminase RidA</fullName>
    </submittedName>
    <submittedName>
        <fullName evidence="3">Endoribonuclease L-PSP</fullName>
    </submittedName>
</protein>
<dbReference type="PANTHER" id="PTHR11803:SF58">
    <property type="entry name" value="PROTEIN HMF1-RELATED"/>
    <property type="match status" value="1"/>
</dbReference>
<dbReference type="SUPFAM" id="SSF55298">
    <property type="entry name" value="YjgF-like"/>
    <property type="match status" value="1"/>
</dbReference>
<dbReference type="GO" id="GO:0005829">
    <property type="term" value="C:cytosol"/>
    <property type="evidence" value="ECO:0007669"/>
    <property type="project" value="TreeGrafter"/>
</dbReference>
<evidence type="ECO:0000313" key="2">
    <source>
        <dbReference type="EMBL" id="AOR79740.1"/>
    </source>
</evidence>
<comment type="similarity">
    <text evidence="1">Belongs to the RutC family.</text>
</comment>
<dbReference type="EMBL" id="JFYZ01000037">
    <property type="protein sequence ID" value="EZP75607.1"/>
    <property type="molecule type" value="Genomic_DNA"/>
</dbReference>
<accession>A0A031JP34</accession>
<evidence type="ECO:0000313" key="3">
    <source>
        <dbReference type="EMBL" id="EZP75607.1"/>
    </source>
</evidence>
<dbReference type="RefSeq" id="WP_008831705.1">
    <property type="nucleotide sequence ID" value="NZ_BSFC01000043.1"/>
</dbReference>
<dbReference type="Pfam" id="PF01042">
    <property type="entry name" value="Ribonuc_L-PSP"/>
    <property type="match status" value="1"/>
</dbReference>
<evidence type="ECO:0000313" key="5">
    <source>
        <dbReference type="Proteomes" id="UP000094626"/>
    </source>
</evidence>
<name>A0A031JP34_9SPHN</name>
<dbReference type="Proteomes" id="UP000094626">
    <property type="component" value="Plasmid pSA1"/>
</dbReference>
<dbReference type="PATRIC" id="fig|158500.4.peg.4671"/>
<reference evidence="2" key="2">
    <citation type="submission" date="2016-08" db="EMBL/GenBank/DDBJ databases">
        <authorList>
            <person name="Seilhamer J.J."/>
        </authorList>
    </citation>
    <scope>NUCLEOTIDE SEQUENCE [LARGE SCALE GENOMIC DNA]</scope>
    <source>
        <strain evidence="2">SA1</strain>
        <plasmid evidence="2">pSA1</plasmid>
    </source>
</reference>
<dbReference type="PANTHER" id="PTHR11803">
    <property type="entry name" value="2-IMINOBUTANOATE/2-IMINOPROPANOATE DEAMINASE RIDA"/>
    <property type="match status" value="1"/>
</dbReference>
<geneLocation type="plasmid" evidence="2 5">
    <name>pSA1</name>
</geneLocation>
<dbReference type="KEGG" id="nre:BES08_23505"/>
<reference evidence="3 4" key="1">
    <citation type="submission" date="2014-03" db="EMBL/GenBank/DDBJ databases">
        <title>Whole genome sequence of Novosphingobium resinovorum KF1.</title>
        <authorList>
            <person name="Gan H.M."/>
            <person name="Gan H.Y."/>
            <person name="Chew T.H."/>
            <person name="Savka M.A."/>
        </authorList>
    </citation>
    <scope>NUCLEOTIDE SEQUENCE [LARGE SCALE GENOMIC DNA]</scope>
    <source>
        <strain evidence="3 4">KF1</strain>
    </source>
</reference>
<dbReference type="Proteomes" id="UP000024329">
    <property type="component" value="Unassembled WGS sequence"/>
</dbReference>
<organism evidence="3 4">
    <name type="scientific">Novosphingobium resinovorum</name>
    <dbReference type="NCBI Taxonomy" id="158500"/>
    <lineage>
        <taxon>Bacteria</taxon>
        <taxon>Pseudomonadati</taxon>
        <taxon>Pseudomonadota</taxon>
        <taxon>Alphaproteobacteria</taxon>
        <taxon>Sphingomonadales</taxon>
        <taxon>Sphingomonadaceae</taxon>
        <taxon>Novosphingobium</taxon>
    </lineage>
</organism>
<dbReference type="EMBL" id="CP017076">
    <property type="protein sequence ID" value="AOR79740.1"/>
    <property type="molecule type" value="Genomic_DNA"/>
</dbReference>
<keyword evidence="5" id="KW-1185">Reference proteome</keyword>
<dbReference type="AlphaFoldDB" id="A0A031JP34"/>
<proteinExistence type="inferred from homology"/>
<evidence type="ECO:0000256" key="1">
    <source>
        <dbReference type="ARBA" id="ARBA00010552"/>
    </source>
</evidence>
<reference evidence="5" key="3">
    <citation type="journal article" date="2017" name="J. Biotechnol.">
        <title>Complete genome sequence of Novosphingobium resinovorum SA1, a versatile xenobiotic-degrading bacterium capable of utilizing sulfanilic acid.</title>
        <authorList>
            <person name="Hegedus B."/>
            <person name="Kos P.B."/>
            <person name="Balint B."/>
            <person name="Maroti G."/>
            <person name="Gan H.M."/>
            <person name="Perei K."/>
            <person name="Rakhely G."/>
        </authorList>
    </citation>
    <scope>NUCLEOTIDE SEQUENCE [LARGE SCALE GENOMIC DNA]</scope>
    <source>
        <strain evidence="5">SA1</strain>
    </source>
</reference>
<gene>
    <name evidence="2" type="ORF">BES08_23505</name>
    <name evidence="3" type="ORF">BV97_04594</name>
</gene>
<dbReference type="InterPro" id="IPR006175">
    <property type="entry name" value="YjgF/YER057c/UK114"/>
</dbReference>
<sequence>MTSTRINPETLYPSVQYGFSHATLDEATGTLHLSGQVAWDKDYNVVGGSDVGLQARQALANIKDVLASQGVGPEAVLRLRTFIVNYDVSMLAAIGPELGAFYGDVVPASNTVVGVSALAMPEFLIEIEAIATVK</sequence>
<evidence type="ECO:0000313" key="4">
    <source>
        <dbReference type="Proteomes" id="UP000024329"/>
    </source>
</evidence>
<dbReference type="eggNOG" id="COG0251">
    <property type="taxonomic scope" value="Bacteria"/>
</dbReference>